<gene>
    <name evidence="2" type="ORF">SAMN02745154_00636</name>
</gene>
<name>A0A1T4M6D6_9BACT</name>
<dbReference type="Proteomes" id="UP000190389">
    <property type="component" value="Unassembled WGS sequence"/>
</dbReference>
<feature type="domain" description="Smf/DprA SLOG" evidence="1">
    <location>
        <begin position="48"/>
        <end position="239"/>
    </location>
</feature>
<accession>A0A1T4M6D6</accession>
<evidence type="ECO:0000259" key="1">
    <source>
        <dbReference type="Pfam" id="PF02481"/>
    </source>
</evidence>
<dbReference type="InterPro" id="IPR057666">
    <property type="entry name" value="DrpA_SLOG"/>
</dbReference>
<dbReference type="GO" id="GO:0009294">
    <property type="term" value="P:DNA-mediated transformation"/>
    <property type="evidence" value="ECO:0007669"/>
    <property type="project" value="InterPro"/>
</dbReference>
<evidence type="ECO:0000313" key="3">
    <source>
        <dbReference type="Proteomes" id="UP000190389"/>
    </source>
</evidence>
<proteinExistence type="predicted"/>
<protein>
    <submittedName>
        <fullName evidence="2">DNA processing protein</fullName>
    </submittedName>
</protein>
<dbReference type="AlphaFoldDB" id="A0A1T4M6D6"/>
<dbReference type="RefSeq" id="WP_159442416.1">
    <property type="nucleotide sequence ID" value="NZ_CP137850.1"/>
</dbReference>
<dbReference type="Pfam" id="PF02481">
    <property type="entry name" value="DNA_processg_A"/>
    <property type="match status" value="1"/>
</dbReference>
<evidence type="ECO:0000313" key="2">
    <source>
        <dbReference type="EMBL" id="SJZ62461.1"/>
    </source>
</evidence>
<dbReference type="OrthoDB" id="9785707at2"/>
<keyword evidence="3" id="KW-1185">Reference proteome</keyword>
<sequence length="241" mass="28287">MNELLFYTSNKYKGDSFLIFKEIKNFKQISRKQLIEWKQLYEQLNVRYFTILDDTYPSDFNILRYPPYVLYYKGNANLLREKNRLYIINENTNVKYLSANIETLVKNSILVTNGYEKERNIINLFRQHKGKIIHILKEGIDRINTQDIDLNNELFISQYPLGVHPKRHHYKESNIIASIIATQAIIFSLDKDSKAFHLIDYFNDIGKEINCFPSSTPDDGNDILIKSGANYVTLISECINI</sequence>
<organism evidence="2 3">
    <name type="scientific">Mycoplasmopsis verecunda</name>
    <dbReference type="NCBI Taxonomy" id="171291"/>
    <lineage>
        <taxon>Bacteria</taxon>
        <taxon>Bacillati</taxon>
        <taxon>Mycoplasmatota</taxon>
        <taxon>Mycoplasmoidales</taxon>
        <taxon>Metamycoplasmataceae</taxon>
        <taxon>Mycoplasmopsis</taxon>
    </lineage>
</organism>
<reference evidence="3" key="1">
    <citation type="submission" date="2017-02" db="EMBL/GenBank/DDBJ databases">
        <authorList>
            <person name="Varghese N."/>
            <person name="Submissions S."/>
        </authorList>
    </citation>
    <scope>NUCLEOTIDE SEQUENCE [LARGE SCALE GENOMIC DNA]</scope>
    <source>
        <strain evidence="3">ATCC 27862</strain>
    </source>
</reference>
<dbReference type="STRING" id="171291.SAMN02745154_00636"/>
<dbReference type="Gene3D" id="3.40.50.450">
    <property type="match status" value="1"/>
</dbReference>
<dbReference type="EMBL" id="FUXF01000030">
    <property type="protein sequence ID" value="SJZ62461.1"/>
    <property type="molecule type" value="Genomic_DNA"/>
</dbReference>